<dbReference type="Proteomes" id="UP000697710">
    <property type="component" value="Unassembled WGS sequence"/>
</dbReference>
<dbReference type="SUPFAM" id="SSF53474">
    <property type="entry name" value="alpha/beta-Hydrolases"/>
    <property type="match status" value="1"/>
</dbReference>
<accession>A0A956RPC6</accession>
<organism evidence="2 3">
    <name type="scientific">Eiseniibacteriota bacterium</name>
    <dbReference type="NCBI Taxonomy" id="2212470"/>
    <lineage>
        <taxon>Bacteria</taxon>
        <taxon>Candidatus Eiseniibacteriota</taxon>
    </lineage>
</organism>
<dbReference type="EMBL" id="JAGQHR010000225">
    <property type="protein sequence ID" value="MCA9727735.1"/>
    <property type="molecule type" value="Genomic_DNA"/>
</dbReference>
<dbReference type="InterPro" id="IPR029058">
    <property type="entry name" value="AB_hydrolase_fold"/>
</dbReference>
<reference evidence="2" key="1">
    <citation type="submission" date="2020-04" db="EMBL/GenBank/DDBJ databases">
        <authorList>
            <person name="Zhang T."/>
        </authorList>
    </citation>
    <scope>NUCLEOTIDE SEQUENCE</scope>
    <source>
        <strain evidence="2">HKST-UBA01</strain>
    </source>
</reference>
<dbReference type="Pfam" id="PF12697">
    <property type="entry name" value="Abhydrolase_6"/>
    <property type="match status" value="1"/>
</dbReference>
<name>A0A956RPC6_UNCEI</name>
<feature type="domain" description="AB hydrolase-1" evidence="1">
    <location>
        <begin position="24"/>
        <end position="130"/>
    </location>
</feature>
<sequence>ETKINPFMRVVFWLMLNNPWRVHTWAMYYGSLYPSRKPADFSDTLRLLRANLAEAGRFDAVKRLGTSSRAPSEERLDRVQAPALVVMGGKDPDFPDPAVEGKLVADRVGGELAIIEGAGHYPQTEMPDRTTPVILGFLRSRSA</sequence>
<dbReference type="InterPro" id="IPR000073">
    <property type="entry name" value="AB_hydrolase_1"/>
</dbReference>
<evidence type="ECO:0000259" key="1">
    <source>
        <dbReference type="Pfam" id="PF12697"/>
    </source>
</evidence>
<dbReference type="Gene3D" id="3.40.50.1820">
    <property type="entry name" value="alpha/beta hydrolase"/>
    <property type="match status" value="1"/>
</dbReference>
<keyword evidence="2" id="KW-0378">Hydrolase</keyword>
<reference evidence="2" key="2">
    <citation type="journal article" date="2021" name="Microbiome">
        <title>Successional dynamics and alternative stable states in a saline activated sludge microbial community over 9 years.</title>
        <authorList>
            <person name="Wang Y."/>
            <person name="Ye J."/>
            <person name="Ju F."/>
            <person name="Liu L."/>
            <person name="Boyd J.A."/>
            <person name="Deng Y."/>
            <person name="Parks D.H."/>
            <person name="Jiang X."/>
            <person name="Yin X."/>
            <person name="Woodcroft B.J."/>
            <person name="Tyson G.W."/>
            <person name="Hugenholtz P."/>
            <person name="Polz M.F."/>
            <person name="Zhang T."/>
        </authorList>
    </citation>
    <scope>NUCLEOTIDE SEQUENCE</scope>
    <source>
        <strain evidence="2">HKST-UBA01</strain>
    </source>
</reference>
<dbReference type="AlphaFoldDB" id="A0A956RPC6"/>
<protein>
    <submittedName>
        <fullName evidence="2">Alpha/beta hydrolase</fullName>
    </submittedName>
</protein>
<evidence type="ECO:0000313" key="3">
    <source>
        <dbReference type="Proteomes" id="UP000697710"/>
    </source>
</evidence>
<comment type="caution">
    <text evidence="2">The sequence shown here is derived from an EMBL/GenBank/DDBJ whole genome shotgun (WGS) entry which is preliminary data.</text>
</comment>
<gene>
    <name evidence="2" type="ORF">KC729_08625</name>
</gene>
<proteinExistence type="predicted"/>
<feature type="non-terminal residue" evidence="2">
    <location>
        <position position="1"/>
    </location>
</feature>
<evidence type="ECO:0000313" key="2">
    <source>
        <dbReference type="EMBL" id="MCA9727735.1"/>
    </source>
</evidence>
<dbReference type="GO" id="GO:0016787">
    <property type="term" value="F:hydrolase activity"/>
    <property type="evidence" value="ECO:0007669"/>
    <property type="project" value="UniProtKB-KW"/>
</dbReference>